<evidence type="ECO:0000259" key="2">
    <source>
        <dbReference type="Pfam" id="PF07282"/>
    </source>
</evidence>
<dbReference type="Proteomes" id="UP001159370">
    <property type="component" value="Unassembled WGS sequence"/>
</dbReference>
<accession>A0AA43GZD4</accession>
<feature type="domain" description="Cas12f1-like TNB" evidence="2">
    <location>
        <begin position="2"/>
        <end position="48"/>
    </location>
</feature>
<gene>
    <name evidence="3" type="ORF">NWP23_11500</name>
</gene>
<sequence length="58" mass="6480">MINRWFLTAKTYSNCGGKKEIFSLGERVFKFDSCGFECDRDLNAAINLSHCAVSKAVS</sequence>
<keyword evidence="1" id="KW-0238">DNA-binding</keyword>
<dbReference type="GO" id="GO:0003677">
    <property type="term" value="F:DNA binding"/>
    <property type="evidence" value="ECO:0007669"/>
    <property type="project" value="UniProtKB-KW"/>
</dbReference>
<dbReference type="RefSeq" id="WP_280651978.1">
    <property type="nucleotide sequence ID" value="NZ_JANQDL010000077.1"/>
</dbReference>
<dbReference type="AlphaFoldDB" id="A0AA43GZD4"/>
<protein>
    <submittedName>
        <fullName evidence="3">Transposase</fullName>
    </submittedName>
</protein>
<dbReference type="Pfam" id="PF07282">
    <property type="entry name" value="Cas12f1-like_TNB"/>
    <property type="match status" value="1"/>
</dbReference>
<dbReference type="InterPro" id="IPR010095">
    <property type="entry name" value="Cas12f1-like_TNB"/>
</dbReference>
<proteinExistence type="predicted"/>
<evidence type="ECO:0000256" key="1">
    <source>
        <dbReference type="ARBA" id="ARBA00023125"/>
    </source>
</evidence>
<name>A0AA43GZD4_9CYAN</name>
<dbReference type="GeneID" id="83685170"/>
<evidence type="ECO:0000313" key="3">
    <source>
        <dbReference type="EMBL" id="MDH6064381.1"/>
    </source>
</evidence>
<organism evidence="3 4">
    <name type="scientific">Umezakia ovalisporum FSS-62</name>
    <dbReference type="NCBI Taxonomy" id="2971776"/>
    <lineage>
        <taxon>Bacteria</taxon>
        <taxon>Bacillati</taxon>
        <taxon>Cyanobacteriota</taxon>
        <taxon>Cyanophyceae</taxon>
        <taxon>Nostocales</taxon>
        <taxon>Nodulariaceae</taxon>
        <taxon>Umezakia</taxon>
    </lineage>
</organism>
<comment type="caution">
    <text evidence="3">The sequence shown here is derived from an EMBL/GenBank/DDBJ whole genome shotgun (WGS) entry which is preliminary data.</text>
</comment>
<dbReference type="EMBL" id="JANQDL010000077">
    <property type="protein sequence ID" value="MDH6064381.1"/>
    <property type="molecule type" value="Genomic_DNA"/>
</dbReference>
<evidence type="ECO:0000313" key="4">
    <source>
        <dbReference type="Proteomes" id="UP001159370"/>
    </source>
</evidence>
<reference evidence="3 4" key="1">
    <citation type="journal article" date="2023" name="J. Phycol.">
        <title>Chrysosporum ovalisporum is synonymous with the true-branching cyanobacterium Umezakia natans (Nostocales/Aphanizomenonaceae).</title>
        <authorList>
            <person name="McGregor G.B."/>
            <person name="Sendall B.C."/>
            <person name="Niiyama Y."/>
            <person name="Tuji A."/>
            <person name="Willis A."/>
        </authorList>
    </citation>
    <scope>NUCLEOTIDE SEQUENCE [LARGE SCALE GENOMIC DNA]</scope>
    <source>
        <strain evidence="3 4">FSS-62</strain>
    </source>
</reference>